<evidence type="ECO:0000313" key="1">
    <source>
        <dbReference type="EMBL" id="TDF97113.1"/>
    </source>
</evidence>
<gene>
    <name evidence="1" type="ORF">E1757_14840</name>
</gene>
<dbReference type="Gene3D" id="3.30.360.40">
    <property type="entry name" value="YwmB-like"/>
    <property type="match status" value="1"/>
</dbReference>
<accession>A0A4R5KN86</accession>
<evidence type="ECO:0000313" key="2">
    <source>
        <dbReference type="Proteomes" id="UP000295636"/>
    </source>
</evidence>
<evidence type="ECO:0008006" key="3">
    <source>
        <dbReference type="Google" id="ProtNLM"/>
    </source>
</evidence>
<dbReference type="Pfam" id="PF08680">
    <property type="entry name" value="DUF1779"/>
    <property type="match status" value="1"/>
</dbReference>
<protein>
    <recommendedName>
        <fullName evidence="3">TATA-box binding protein</fullName>
    </recommendedName>
</protein>
<dbReference type="EMBL" id="SMRT01000006">
    <property type="protein sequence ID" value="TDF97113.1"/>
    <property type="molecule type" value="Genomic_DNA"/>
</dbReference>
<dbReference type="SUPFAM" id="SSF143842">
    <property type="entry name" value="YwmB-like"/>
    <property type="match status" value="1"/>
</dbReference>
<name>A0A4R5KN86_9BACL</name>
<dbReference type="RefSeq" id="WP_133229363.1">
    <property type="nucleotide sequence ID" value="NZ_SMRT01000006.1"/>
</dbReference>
<dbReference type="InterPro" id="IPR014794">
    <property type="entry name" value="DUF1779"/>
</dbReference>
<dbReference type="AlphaFoldDB" id="A0A4R5KN86"/>
<dbReference type="Proteomes" id="UP000295636">
    <property type="component" value="Unassembled WGS sequence"/>
</dbReference>
<keyword evidence="2" id="KW-1185">Reference proteome</keyword>
<reference evidence="1 2" key="1">
    <citation type="submission" date="2019-03" db="EMBL/GenBank/DDBJ databases">
        <title>This is whole genome sequence of Paenibacillus sp MS74 strain.</title>
        <authorList>
            <person name="Trinh H.N."/>
        </authorList>
    </citation>
    <scope>NUCLEOTIDE SEQUENCE [LARGE SCALE GENOMIC DNA]</scope>
    <source>
        <strain evidence="1 2">MS74</strain>
    </source>
</reference>
<dbReference type="OrthoDB" id="2374820at2"/>
<proteinExistence type="predicted"/>
<comment type="caution">
    <text evidence="1">The sequence shown here is derived from an EMBL/GenBank/DDBJ whole genome shotgun (WGS) entry which is preliminary data.</text>
</comment>
<sequence length="249" mass="26907">MKRLLEYGVAVCLAAGIAGGLWAVHATAANNDIELLLPLADQLLAADRKVIIKHTGSYRSYTDSSDFERIGKQLRAQLELDRSGSRPAEISAAQGQLLYKASAVQADGIGTTLLWIGFADGTTELVISAEAAGGHNTAGIAQVQKRLSRELEAIGITPYWNVMIQGTPATAYEAPGSWLQAPLARQLHVREIGRYEDAGSVSVSYYSPQIRETAGRGEQKMNLQTAVHRDSKTERPRMTIGTPAISIEY</sequence>
<dbReference type="InterPro" id="IPR036209">
    <property type="entry name" value="YwmB-like_sf"/>
</dbReference>
<organism evidence="1 2">
    <name type="scientific">Paenibacillus piri</name>
    <dbReference type="NCBI Taxonomy" id="2547395"/>
    <lineage>
        <taxon>Bacteria</taxon>
        <taxon>Bacillati</taxon>
        <taxon>Bacillota</taxon>
        <taxon>Bacilli</taxon>
        <taxon>Bacillales</taxon>
        <taxon>Paenibacillaceae</taxon>
        <taxon>Paenibacillus</taxon>
    </lineage>
</organism>